<name>A0A8H6W120_9AGAR</name>
<feature type="region of interest" description="Disordered" evidence="1">
    <location>
        <begin position="58"/>
        <end position="86"/>
    </location>
</feature>
<proteinExistence type="predicted"/>
<dbReference type="EMBL" id="JACAZF010000006">
    <property type="protein sequence ID" value="KAF7301589.1"/>
    <property type="molecule type" value="Genomic_DNA"/>
</dbReference>
<dbReference type="OrthoDB" id="21617at2759"/>
<gene>
    <name evidence="2" type="ORF">MIND_00724400</name>
</gene>
<dbReference type="RefSeq" id="XP_037219589.1">
    <property type="nucleotide sequence ID" value="XM_037363945.1"/>
</dbReference>
<sequence length="234" mass="25857">MSTSINDSESVRAILDRLRASHAWQTANNQSTAVEAQSDSDSAVSNLPSVASLLSQLNNSGVQSEPTPRPAPIEPSPPPIPVQTTPETDLRHLTFQQALPRLAQLSDDPKILSAIENLQQEQNKLERDLWSERVSIRSKYESKVQVAKTKAQLIGANGGVSKHEAEMISRAYEKELKQFDSDRALPAWDALVAKQQTTLAQLGLPSMFLTTEKSDRERQHRIIQVVEGIVSSKE</sequence>
<reference evidence="2" key="1">
    <citation type="submission" date="2020-05" db="EMBL/GenBank/DDBJ databases">
        <title>Mycena genomes resolve the evolution of fungal bioluminescence.</title>
        <authorList>
            <person name="Tsai I.J."/>
        </authorList>
    </citation>
    <scope>NUCLEOTIDE SEQUENCE</scope>
    <source>
        <strain evidence="2">171206Taipei</strain>
    </source>
</reference>
<feature type="compositionally biased region" description="Pro residues" evidence="1">
    <location>
        <begin position="67"/>
        <end position="81"/>
    </location>
</feature>
<evidence type="ECO:0000313" key="2">
    <source>
        <dbReference type="EMBL" id="KAF7301589.1"/>
    </source>
</evidence>
<dbReference type="GeneID" id="59346461"/>
<dbReference type="AlphaFoldDB" id="A0A8H6W120"/>
<evidence type="ECO:0000313" key="3">
    <source>
        <dbReference type="Proteomes" id="UP000636479"/>
    </source>
</evidence>
<organism evidence="2 3">
    <name type="scientific">Mycena indigotica</name>
    <dbReference type="NCBI Taxonomy" id="2126181"/>
    <lineage>
        <taxon>Eukaryota</taxon>
        <taxon>Fungi</taxon>
        <taxon>Dikarya</taxon>
        <taxon>Basidiomycota</taxon>
        <taxon>Agaricomycotina</taxon>
        <taxon>Agaricomycetes</taxon>
        <taxon>Agaricomycetidae</taxon>
        <taxon>Agaricales</taxon>
        <taxon>Marasmiineae</taxon>
        <taxon>Mycenaceae</taxon>
        <taxon>Mycena</taxon>
    </lineage>
</organism>
<comment type="caution">
    <text evidence="2">The sequence shown here is derived from an EMBL/GenBank/DDBJ whole genome shotgun (WGS) entry which is preliminary data.</text>
</comment>
<accession>A0A8H6W120</accession>
<protein>
    <submittedName>
        <fullName evidence="2">Uncharacterized protein</fullName>
    </submittedName>
</protein>
<keyword evidence="3" id="KW-1185">Reference proteome</keyword>
<evidence type="ECO:0000256" key="1">
    <source>
        <dbReference type="SAM" id="MobiDB-lite"/>
    </source>
</evidence>
<dbReference type="Proteomes" id="UP000636479">
    <property type="component" value="Unassembled WGS sequence"/>
</dbReference>